<dbReference type="Pfam" id="PF00400">
    <property type="entry name" value="WD40"/>
    <property type="match status" value="1"/>
</dbReference>
<dbReference type="PANTHER" id="PTHR19855">
    <property type="entry name" value="WD40 REPEAT PROTEIN 12, 37"/>
    <property type="match status" value="1"/>
</dbReference>
<reference evidence="5" key="1">
    <citation type="submission" date="2020-10" db="EMBL/GenBank/DDBJ databases">
        <authorList>
            <person name="Kikuchi T."/>
        </authorList>
    </citation>
    <scope>NUCLEOTIDE SEQUENCE</scope>
    <source>
        <strain evidence="5">NKZ352</strain>
    </source>
</reference>
<dbReference type="InterPro" id="IPR036322">
    <property type="entry name" value="WD40_repeat_dom_sf"/>
</dbReference>
<dbReference type="InterPro" id="IPR015943">
    <property type="entry name" value="WD40/YVTN_repeat-like_dom_sf"/>
</dbReference>
<keyword evidence="1 3" id="KW-0853">WD repeat</keyword>
<dbReference type="Gene3D" id="2.130.10.10">
    <property type="entry name" value="YVTN repeat-like/Quinoprotein amine dehydrogenase"/>
    <property type="match status" value="2"/>
</dbReference>
<proteinExistence type="predicted"/>
<evidence type="ECO:0000259" key="4">
    <source>
        <dbReference type="PROSITE" id="PS50181"/>
    </source>
</evidence>
<accession>A0A8S1HLH5</accession>
<dbReference type="PANTHER" id="PTHR19855:SF11">
    <property type="entry name" value="RIBOSOME BIOGENESIS PROTEIN WDR12"/>
    <property type="match status" value="1"/>
</dbReference>
<sequence>MENDVESGGFCGDPGEPTNIFSLPPELLQSIFLQIPARELVQSVSLTCRAFADILRDNKYWITRIRSSGDRVVLASSEIEEEGFCPSWIYDRIAAEKKRWKCWFTQKRYVANGHVSTVDGLKLFQAPSGKSFCISGSRDRSIRVWDIENVMREEDSETNRWSTINKENAHSGWIWNIAMCPSTDEDSSSTSFLSCSWDSLIKKWSITESSITEVSATNVGSAAQCVVPTSPWEAVGSSFARRVVLLDTRVPDHVVGEHQLHRGPVFGLQTKGDFIFSSAQDRTVQLVDRRNMRECVHSVSWHYYSQSLSYHCGQLVCGTSSGHVNVLNANDLSLLSQFTSSGRPVRQVFRSPGAYYTLSQVNRFNFKVYSPGLRPNLILSSDEFNSEPAKFDYNDKMQILVIGSGDCTVKFYMEGDPNAVPTDPAVARALYFRNFY</sequence>
<evidence type="ECO:0000313" key="6">
    <source>
        <dbReference type="Proteomes" id="UP000835052"/>
    </source>
</evidence>
<comment type="caution">
    <text evidence="5">The sequence shown here is derived from an EMBL/GenBank/DDBJ whole genome shotgun (WGS) entry which is preliminary data.</text>
</comment>
<evidence type="ECO:0000313" key="5">
    <source>
        <dbReference type="EMBL" id="CAD6195241.1"/>
    </source>
</evidence>
<dbReference type="PROSITE" id="PS50082">
    <property type="entry name" value="WD_REPEATS_2"/>
    <property type="match status" value="1"/>
</dbReference>
<evidence type="ECO:0000256" key="1">
    <source>
        <dbReference type="ARBA" id="ARBA00022574"/>
    </source>
</evidence>
<protein>
    <recommendedName>
        <fullName evidence="4">F-box domain-containing protein</fullName>
    </recommendedName>
</protein>
<feature type="domain" description="F-box" evidence="4">
    <location>
        <begin position="17"/>
        <end position="64"/>
    </location>
</feature>
<dbReference type="PROSITE" id="PS50181">
    <property type="entry name" value="FBOX"/>
    <property type="match status" value="1"/>
</dbReference>
<name>A0A8S1HLH5_9PELO</name>
<dbReference type="InterPro" id="IPR036047">
    <property type="entry name" value="F-box-like_dom_sf"/>
</dbReference>
<evidence type="ECO:0000256" key="3">
    <source>
        <dbReference type="PROSITE-ProRule" id="PRU00221"/>
    </source>
</evidence>
<dbReference type="Gene3D" id="1.20.1280.50">
    <property type="match status" value="1"/>
</dbReference>
<dbReference type="SMART" id="SM00256">
    <property type="entry name" value="FBOX"/>
    <property type="match status" value="1"/>
</dbReference>
<dbReference type="SUPFAM" id="SSF81383">
    <property type="entry name" value="F-box domain"/>
    <property type="match status" value="1"/>
</dbReference>
<keyword evidence="2" id="KW-0677">Repeat</keyword>
<dbReference type="SMART" id="SM00320">
    <property type="entry name" value="WD40"/>
    <property type="match status" value="4"/>
</dbReference>
<dbReference type="PROSITE" id="PS00678">
    <property type="entry name" value="WD_REPEATS_1"/>
    <property type="match status" value="1"/>
</dbReference>
<dbReference type="InterPro" id="IPR019775">
    <property type="entry name" value="WD40_repeat_CS"/>
</dbReference>
<dbReference type="AlphaFoldDB" id="A0A8S1HLH5"/>
<keyword evidence="6" id="KW-1185">Reference proteome</keyword>
<dbReference type="InterPro" id="IPR001810">
    <property type="entry name" value="F-box_dom"/>
</dbReference>
<evidence type="ECO:0000256" key="2">
    <source>
        <dbReference type="ARBA" id="ARBA00022737"/>
    </source>
</evidence>
<feature type="repeat" description="WD" evidence="3">
    <location>
        <begin position="111"/>
        <end position="149"/>
    </location>
</feature>
<organism evidence="5 6">
    <name type="scientific">Caenorhabditis auriculariae</name>
    <dbReference type="NCBI Taxonomy" id="2777116"/>
    <lineage>
        <taxon>Eukaryota</taxon>
        <taxon>Metazoa</taxon>
        <taxon>Ecdysozoa</taxon>
        <taxon>Nematoda</taxon>
        <taxon>Chromadorea</taxon>
        <taxon>Rhabditida</taxon>
        <taxon>Rhabditina</taxon>
        <taxon>Rhabditomorpha</taxon>
        <taxon>Rhabditoidea</taxon>
        <taxon>Rhabditidae</taxon>
        <taxon>Peloderinae</taxon>
        <taxon>Caenorhabditis</taxon>
    </lineage>
</organism>
<dbReference type="Pfam" id="PF12937">
    <property type="entry name" value="F-box-like"/>
    <property type="match status" value="1"/>
</dbReference>
<dbReference type="Proteomes" id="UP000835052">
    <property type="component" value="Unassembled WGS sequence"/>
</dbReference>
<gene>
    <name evidence="5" type="ORF">CAUJ_LOCUS11160</name>
</gene>
<dbReference type="EMBL" id="CAJGYM010000053">
    <property type="protein sequence ID" value="CAD6195241.1"/>
    <property type="molecule type" value="Genomic_DNA"/>
</dbReference>
<dbReference type="SUPFAM" id="SSF50978">
    <property type="entry name" value="WD40 repeat-like"/>
    <property type="match status" value="1"/>
</dbReference>
<dbReference type="OrthoDB" id="2305498at2759"/>
<dbReference type="InterPro" id="IPR001680">
    <property type="entry name" value="WD40_rpt"/>
</dbReference>